<evidence type="ECO:0000313" key="1">
    <source>
        <dbReference type="EMBL" id="KFI67186.1"/>
    </source>
</evidence>
<dbReference type="EMBL" id="JGZB01000011">
    <property type="protein sequence ID" value="KFI67186.1"/>
    <property type="molecule type" value="Genomic_DNA"/>
</dbReference>
<dbReference type="Proteomes" id="UP000029052">
    <property type="component" value="Unassembled WGS sequence"/>
</dbReference>
<dbReference type="eggNOG" id="ENOG5031DA7">
    <property type="taxonomic scope" value="Bacteria"/>
</dbReference>
<dbReference type="AlphaFoldDB" id="A0A087B836"/>
<keyword evidence="2" id="KW-1185">Reference proteome</keyword>
<comment type="caution">
    <text evidence="1">The sequence shown here is derived from an EMBL/GenBank/DDBJ whole genome shotgun (WGS) entry which is preliminary data.</text>
</comment>
<organism evidence="1 2">
    <name type="scientific">Bifidobacterium magnum</name>
    <dbReference type="NCBI Taxonomy" id="1692"/>
    <lineage>
        <taxon>Bacteria</taxon>
        <taxon>Bacillati</taxon>
        <taxon>Actinomycetota</taxon>
        <taxon>Actinomycetes</taxon>
        <taxon>Bifidobacteriales</taxon>
        <taxon>Bifidobacteriaceae</taxon>
        <taxon>Bifidobacterium</taxon>
    </lineage>
</organism>
<evidence type="ECO:0008006" key="3">
    <source>
        <dbReference type="Google" id="ProtNLM"/>
    </source>
</evidence>
<gene>
    <name evidence="1" type="ORF">BMAGN_1402</name>
</gene>
<accession>A0A087B836</accession>
<protein>
    <recommendedName>
        <fullName evidence="3">Riboflavin-specific deaminase</fullName>
    </recommendedName>
</protein>
<proteinExistence type="predicted"/>
<dbReference type="RefSeq" id="WP_152593294.1">
    <property type="nucleotide sequence ID" value="NZ_JGZB01000011.1"/>
</dbReference>
<evidence type="ECO:0000313" key="2">
    <source>
        <dbReference type="Proteomes" id="UP000029052"/>
    </source>
</evidence>
<name>A0A087B836_9BIFI</name>
<sequence>MRLQLDTREFLQALKQLQRALQARITACGPIDVRNQALELFAATGLAGLCTAAAHGGERTLLAQCQSHLARIATVIRHAGLGAWLVDTMENAIISQSTGRVCQDLATAHAYTDMYLQWRPFSRLVADHYVSDSIRLAAHSLLKWAPNDPRAAHIALLLLSHTGMGMEKLQRVEKGRSWDADLARHYEMLEIYGNTLQINSDIGYAAWLHESNIDMEREAEWSDQAMRRRYLYDAKWLVKSYIGLWRRTNVPTADELAAGLEDGEDSVIERKRAWGDQWEDKRRKENESQYPWNNPIFLRSVAHSLLADGSCLTQAFERRDRDTFRKACAILQRYCDVVHGEGLAALPLTACDYTVFPTDCMDSMAALMLARVPEEHKARHMALMLLEDRAQTMYDQAQRRNASAAMVAW</sequence>
<reference evidence="1 2" key="1">
    <citation type="submission" date="2014-03" db="EMBL/GenBank/DDBJ databases">
        <title>Genomics of Bifidobacteria.</title>
        <authorList>
            <person name="Ventura M."/>
            <person name="Milani C."/>
            <person name="Lugli G.A."/>
        </authorList>
    </citation>
    <scope>NUCLEOTIDE SEQUENCE [LARGE SCALE GENOMIC DNA]</scope>
    <source>
        <strain evidence="1 2">LMG 11591</strain>
    </source>
</reference>